<dbReference type="Pfam" id="PF04139">
    <property type="entry name" value="Rad9"/>
    <property type="match status" value="1"/>
</dbReference>
<dbReference type="InterPro" id="IPR007268">
    <property type="entry name" value="Rad9/Ddc1"/>
</dbReference>
<reference evidence="1" key="1">
    <citation type="submission" date="2017-07" db="EMBL/GenBank/DDBJ databases">
        <title>Taro Niue Genome Assembly and Annotation.</title>
        <authorList>
            <person name="Atibalentja N."/>
            <person name="Keating K."/>
            <person name="Fields C.J."/>
        </authorList>
    </citation>
    <scope>NUCLEOTIDE SEQUENCE</scope>
    <source>
        <strain evidence="1">Niue_2</strain>
        <tissue evidence="1">Leaf</tissue>
    </source>
</reference>
<gene>
    <name evidence="1" type="ORF">Taro_030675</name>
</gene>
<organism evidence="1 2">
    <name type="scientific">Colocasia esculenta</name>
    <name type="common">Wild taro</name>
    <name type="synonym">Arum esculentum</name>
    <dbReference type="NCBI Taxonomy" id="4460"/>
    <lineage>
        <taxon>Eukaryota</taxon>
        <taxon>Viridiplantae</taxon>
        <taxon>Streptophyta</taxon>
        <taxon>Embryophyta</taxon>
        <taxon>Tracheophyta</taxon>
        <taxon>Spermatophyta</taxon>
        <taxon>Magnoliopsida</taxon>
        <taxon>Liliopsida</taxon>
        <taxon>Araceae</taxon>
        <taxon>Aroideae</taxon>
        <taxon>Colocasieae</taxon>
        <taxon>Colocasia</taxon>
    </lineage>
</organism>
<dbReference type="OrthoDB" id="60092at2759"/>
<evidence type="ECO:0000313" key="1">
    <source>
        <dbReference type="EMBL" id="MQL97969.1"/>
    </source>
</evidence>
<dbReference type="GO" id="GO:0006281">
    <property type="term" value="P:DNA repair"/>
    <property type="evidence" value="ECO:0007669"/>
    <property type="project" value="TreeGrafter"/>
</dbReference>
<dbReference type="InterPro" id="IPR046938">
    <property type="entry name" value="DNA_clamp_sf"/>
</dbReference>
<dbReference type="AlphaFoldDB" id="A0A843W408"/>
<dbReference type="EMBL" id="NMUH01002123">
    <property type="protein sequence ID" value="MQL97969.1"/>
    <property type="molecule type" value="Genomic_DNA"/>
</dbReference>
<feature type="non-terminal residue" evidence="1">
    <location>
        <position position="295"/>
    </location>
</feature>
<keyword evidence="2" id="KW-1185">Reference proteome</keyword>
<dbReference type="SUPFAM" id="SSF55979">
    <property type="entry name" value="DNA clamp"/>
    <property type="match status" value="1"/>
</dbReference>
<name>A0A843W408_COLES</name>
<dbReference type="GO" id="GO:0000076">
    <property type="term" value="P:DNA replication checkpoint signaling"/>
    <property type="evidence" value="ECO:0007669"/>
    <property type="project" value="TreeGrafter"/>
</dbReference>
<feature type="non-terminal residue" evidence="1">
    <location>
        <position position="1"/>
    </location>
</feature>
<dbReference type="PANTHER" id="PTHR15237">
    <property type="entry name" value="DNA REPAIR PROTEIN RAD9"/>
    <property type="match status" value="1"/>
</dbReference>
<dbReference type="GO" id="GO:0030896">
    <property type="term" value="C:checkpoint clamp complex"/>
    <property type="evidence" value="ECO:0007669"/>
    <property type="project" value="InterPro"/>
</dbReference>
<proteinExistence type="predicted"/>
<accession>A0A843W408</accession>
<protein>
    <recommendedName>
        <fullName evidence="3">Hus1-like protein</fullName>
    </recommendedName>
</protein>
<evidence type="ECO:0000313" key="2">
    <source>
        <dbReference type="Proteomes" id="UP000652761"/>
    </source>
</evidence>
<evidence type="ECO:0008006" key="3">
    <source>
        <dbReference type="Google" id="ProtNLM"/>
    </source>
</evidence>
<dbReference type="Gene3D" id="3.70.10.10">
    <property type="match status" value="1"/>
</dbReference>
<dbReference type="Proteomes" id="UP000652761">
    <property type="component" value="Unassembled WGS sequence"/>
</dbReference>
<comment type="caution">
    <text evidence="1">The sequence shown here is derived from an EMBL/GenBank/DDBJ whole genome shotgun (WGS) entry which is preliminary data.</text>
</comment>
<dbReference type="PANTHER" id="PTHR15237:SF0">
    <property type="entry name" value="CELL CYCLE CHECKPOINT CONTROL PROTEIN"/>
    <property type="match status" value="1"/>
</dbReference>
<sequence length="295" mass="32250">PIFFPVPTVEENQTGEAGASERETVHSTASRTATWRAMELSLSGNALRTFARSITCVARVGGELVLQASASQLVFHTINSSRTAYQSITYKPDFFDVYTISSAAGAGHEVQCSVLLKAVCSVLRTPVAAVDRLAVLLPSPDAPKLQWSLQCYNGVRKTYWITCNVEPDVHQLSLDRGRYPSSLVVRPRDLARLLGNFQSSLQEITIIATDPSMVPSDARDEIGGKAVELRSYIDPLKDNSDTALHTQLWIDPAEEFLQYTHSGEPVDVTFGVKELKVVIVPFLLSFGSFGLVACT</sequence>
<dbReference type="GO" id="GO:0071479">
    <property type="term" value="P:cellular response to ionizing radiation"/>
    <property type="evidence" value="ECO:0007669"/>
    <property type="project" value="TreeGrafter"/>
</dbReference>
<dbReference type="GO" id="GO:0031573">
    <property type="term" value="P:mitotic intra-S DNA damage checkpoint signaling"/>
    <property type="evidence" value="ECO:0007669"/>
    <property type="project" value="TreeGrafter"/>
</dbReference>